<dbReference type="Proteomes" id="UP001487740">
    <property type="component" value="Unassembled WGS sequence"/>
</dbReference>
<reference evidence="6 7" key="1">
    <citation type="submission" date="2023-03" db="EMBL/GenBank/DDBJ databases">
        <title>High-quality genome of Scylla paramamosain provides insights in environmental adaptation.</title>
        <authorList>
            <person name="Zhang L."/>
        </authorList>
    </citation>
    <scope>NUCLEOTIDE SEQUENCE [LARGE SCALE GENOMIC DNA]</scope>
    <source>
        <strain evidence="6">LZ_2023a</strain>
        <tissue evidence="6">Muscle</tissue>
    </source>
</reference>
<evidence type="ECO:0000256" key="2">
    <source>
        <dbReference type="SAM" id="MobiDB-lite"/>
    </source>
</evidence>
<dbReference type="Gene3D" id="3.40.50.300">
    <property type="entry name" value="P-loop containing nucleotide triphosphate hydrolases"/>
    <property type="match status" value="1"/>
</dbReference>
<protein>
    <submittedName>
        <fullName evidence="6">Uncharacterized protein</fullName>
    </submittedName>
</protein>
<dbReference type="AlphaFoldDB" id="A0AAW0TNT8"/>
<dbReference type="GO" id="GO:0045505">
    <property type="term" value="F:dynein intermediate chain binding"/>
    <property type="evidence" value="ECO:0007669"/>
    <property type="project" value="InterPro"/>
</dbReference>
<dbReference type="GO" id="GO:0051959">
    <property type="term" value="F:dynein light intermediate chain binding"/>
    <property type="evidence" value="ECO:0007669"/>
    <property type="project" value="InterPro"/>
</dbReference>
<feature type="domain" description="Dynein heavy chain coiled coil stalk" evidence="4">
    <location>
        <begin position="141"/>
        <end position="325"/>
    </location>
</feature>
<feature type="compositionally biased region" description="Acidic residues" evidence="2">
    <location>
        <begin position="112"/>
        <end position="143"/>
    </location>
</feature>
<accession>A0AAW0TNT8</accession>
<dbReference type="Gene3D" id="6.10.140.1060">
    <property type="match status" value="1"/>
</dbReference>
<sequence length="1109" mass="124548">MLFEALVYALWIKLLLNFSYVKRCKGKAENAVIQPALQRDQWLQDLLRINSSGAQSTFDYNLKKRYEVLQTEAEAETGAEAEAATGAEAEEEAQTGAETEAEAETRAGEAEAATELEAEEEAQTGAEAEAETGAEAEAGEEAEAETRAETLVAADEAVANKKFADAQAIKDDCEKELAKAVPALNAATDALNTLKQDDIRVVKAMKNPPSGVKLVMEAVCVMLDIKPERKPDPSGSGKMMEDFWAPSQKLLGDMKFLQNLLHYDKENIPTKIISHVRNKFYFHPDFDPKKIRMVSMACEGLCRWVRAMVVYDQVTDKLQALNDEFTKKQKEKKDLEDSIVRCEQKRDRSERLIGGLGGERDRWSNEAQTLSESLENVVGDVLIAAAVIAYLGAFTVEYRECRTWHLAGLPVDTFSVDNAIVVSHSRRWPLMIDPQGQARKWVVNMEKENGLQIVKQTDPAFLRVLEVALQKGQPLLIEGVGEELDPILDDVLLKQTFIQKGVEHLQLGELITEYHPEFRLYLTTRLRNPHYLPQVTIKVVVINFIITQLGLENQLLGLVVAHERPQLEEKKNRLLVESAHNHRALQRTQEKILEVLSTAGQNLLEDEKAIDIMSSSRVLSEEISAKERIVEETELEIDAARGAYQPVAIHASVLFFCVSDLAAIDTMYQFSLTWFITLYLQGEGWGVEPSSHHHHRLLLTTVSAYGEDRQQCTPDVVTPPDRCTPLRRDRPLRECAKHSTLPFAVLRLSETFPSTLARSTKSTAPSQDVDTRINLLNTHLTKAVFLSVCRSLFEKDKILFTFMLWAKAALEASTTKIVTARVVATTVASMNTTTDDWKDTTITLISTTSKQVLASSSRAGHKTLHTIQDDHQHTEKVLASFLLQAANGTRVFANLSHISQAFHASDLSKYLLERETHSLGNSSTLIVTVWEQNIPKVLLLQGTHFHLGDWENVWGGLRPLNGGEVVKVSWIAPHCLPRYATSKWLLLKVRDPITTKVAILQLVYWAQPYLLLVLFCPRCQKIGHSIIFFKLVARHSQCSGPHPYCQQDVTCTRRQHHCFQCDLQEKEEELGTLPQELPSTQYDPAQTLLTNMAQSVAQTLTFFRHPNSI</sequence>
<evidence type="ECO:0000256" key="3">
    <source>
        <dbReference type="SAM" id="SignalP"/>
    </source>
</evidence>
<comment type="caution">
    <text evidence="6">The sequence shown here is derived from an EMBL/GenBank/DDBJ whole genome shotgun (WGS) entry which is preliminary data.</text>
</comment>
<dbReference type="PANTHER" id="PTHR22878">
    <property type="entry name" value="DYNEIN HEAVY CHAIN 6, AXONEMAL-LIKE-RELATED"/>
    <property type="match status" value="1"/>
</dbReference>
<dbReference type="InterPro" id="IPR027417">
    <property type="entry name" value="P-loop_NTPase"/>
</dbReference>
<feature type="signal peptide" evidence="3">
    <location>
        <begin position="1"/>
        <end position="26"/>
    </location>
</feature>
<feature type="region of interest" description="Disordered" evidence="2">
    <location>
        <begin position="73"/>
        <end position="147"/>
    </location>
</feature>
<dbReference type="FunFam" id="3.40.50.300:FF:001145">
    <property type="entry name" value="Putative dynein heavy chain"/>
    <property type="match status" value="1"/>
</dbReference>
<organism evidence="6 7">
    <name type="scientific">Scylla paramamosain</name>
    <name type="common">Mud crab</name>
    <dbReference type="NCBI Taxonomy" id="85552"/>
    <lineage>
        <taxon>Eukaryota</taxon>
        <taxon>Metazoa</taxon>
        <taxon>Ecdysozoa</taxon>
        <taxon>Arthropoda</taxon>
        <taxon>Crustacea</taxon>
        <taxon>Multicrustacea</taxon>
        <taxon>Malacostraca</taxon>
        <taxon>Eumalacostraca</taxon>
        <taxon>Eucarida</taxon>
        <taxon>Decapoda</taxon>
        <taxon>Pleocyemata</taxon>
        <taxon>Brachyura</taxon>
        <taxon>Eubrachyura</taxon>
        <taxon>Portunoidea</taxon>
        <taxon>Portunidae</taxon>
        <taxon>Portuninae</taxon>
        <taxon>Scylla</taxon>
    </lineage>
</organism>
<gene>
    <name evidence="6" type="ORF">O3P69_020818</name>
</gene>
<dbReference type="InterPro" id="IPR024743">
    <property type="entry name" value="Dynein_HC_stalk"/>
</dbReference>
<feature type="coiled-coil region" evidence="1">
    <location>
        <begin position="311"/>
        <end position="352"/>
    </location>
</feature>
<dbReference type="InterPro" id="IPR026983">
    <property type="entry name" value="DHC"/>
</dbReference>
<feature type="domain" description="Dynein heavy chain ATP-binding dynein motor region" evidence="5">
    <location>
        <begin position="402"/>
        <end position="623"/>
    </location>
</feature>
<dbReference type="EMBL" id="JARAKH010000028">
    <property type="protein sequence ID" value="KAK8389101.1"/>
    <property type="molecule type" value="Genomic_DNA"/>
</dbReference>
<dbReference type="PANTHER" id="PTHR22878:SF70">
    <property type="entry name" value="DYNEIN HEAVY CHAIN 2, AXONEMAL"/>
    <property type="match status" value="1"/>
</dbReference>
<feature type="domain" description="Dynein heavy chain coiled coil stalk" evidence="4">
    <location>
        <begin position="349"/>
        <end position="400"/>
    </location>
</feature>
<dbReference type="Gene3D" id="1.20.920.20">
    <property type="match status" value="1"/>
</dbReference>
<dbReference type="Pfam" id="PF12777">
    <property type="entry name" value="MT"/>
    <property type="match status" value="2"/>
</dbReference>
<evidence type="ECO:0000256" key="1">
    <source>
        <dbReference type="SAM" id="Coils"/>
    </source>
</evidence>
<feature type="chain" id="PRO_5043788387" evidence="3">
    <location>
        <begin position="27"/>
        <end position="1109"/>
    </location>
</feature>
<keyword evidence="7" id="KW-1185">Reference proteome</keyword>
<dbReference type="GO" id="GO:0030286">
    <property type="term" value="C:dynein complex"/>
    <property type="evidence" value="ECO:0007669"/>
    <property type="project" value="InterPro"/>
</dbReference>
<proteinExistence type="predicted"/>
<name>A0AAW0TNT8_SCYPA</name>
<evidence type="ECO:0000313" key="6">
    <source>
        <dbReference type="EMBL" id="KAK8389101.1"/>
    </source>
</evidence>
<evidence type="ECO:0000259" key="5">
    <source>
        <dbReference type="Pfam" id="PF12781"/>
    </source>
</evidence>
<dbReference type="GO" id="GO:0007018">
    <property type="term" value="P:microtubule-based movement"/>
    <property type="evidence" value="ECO:0007669"/>
    <property type="project" value="InterPro"/>
</dbReference>
<evidence type="ECO:0000259" key="4">
    <source>
        <dbReference type="Pfam" id="PF12777"/>
    </source>
</evidence>
<keyword evidence="3" id="KW-0732">Signal</keyword>
<dbReference type="Pfam" id="PF12781">
    <property type="entry name" value="AAA_9"/>
    <property type="match status" value="1"/>
</dbReference>
<dbReference type="Gene3D" id="1.10.8.1220">
    <property type="match status" value="2"/>
</dbReference>
<dbReference type="InterPro" id="IPR035706">
    <property type="entry name" value="AAA_9"/>
</dbReference>
<keyword evidence="1" id="KW-0175">Coiled coil</keyword>
<evidence type="ECO:0000313" key="7">
    <source>
        <dbReference type="Proteomes" id="UP001487740"/>
    </source>
</evidence>